<dbReference type="PANTHER" id="PTHR43312:SF1">
    <property type="entry name" value="NADP-DEPENDENT OXIDOREDUCTASE DOMAIN-CONTAINING PROTEIN"/>
    <property type="match status" value="1"/>
</dbReference>
<name>A0AA35WGE5_GEOBA</name>
<sequence length="295" mass="32064">MGTWELGGREWGDIGEVDAVDLLRYAFESGVTYYDTADQYGGGRAERLLGGAFSALGDRVVIATKLGYELDSDGWISHGWEHPSFNVSPDYIRLAAEGSLTRLKRDVIDIYQFHSPPSAEAWDDAFGTMEELKTEGKIRFYGLGLGSEADALKAIEETGISSLMLTYNILTQEMATPVMETAAENGIAVVVRQPLSSGLLSGQLGPDTVFAENDYRKTWSREKFLADLERVEQVKSIVGNKVRSLPQAALKFILAHPAVSNVVPGMMTPSQVDDGVATSGAAPLPADILEQLRND</sequence>
<organism evidence="2 3">
    <name type="scientific">Geodia barretti</name>
    <name type="common">Barrett's horny sponge</name>
    <dbReference type="NCBI Taxonomy" id="519541"/>
    <lineage>
        <taxon>Eukaryota</taxon>
        <taxon>Metazoa</taxon>
        <taxon>Porifera</taxon>
        <taxon>Demospongiae</taxon>
        <taxon>Heteroscleromorpha</taxon>
        <taxon>Tetractinellida</taxon>
        <taxon>Astrophorina</taxon>
        <taxon>Geodiidae</taxon>
        <taxon>Geodia</taxon>
    </lineage>
</organism>
<dbReference type="InterPro" id="IPR053135">
    <property type="entry name" value="AKR2_Oxidoreductase"/>
</dbReference>
<dbReference type="Pfam" id="PF00248">
    <property type="entry name" value="Aldo_ket_red"/>
    <property type="match status" value="1"/>
</dbReference>
<reference evidence="2" key="1">
    <citation type="submission" date="2023-03" db="EMBL/GenBank/DDBJ databases">
        <authorList>
            <person name="Steffen K."/>
            <person name="Cardenas P."/>
        </authorList>
    </citation>
    <scope>NUCLEOTIDE SEQUENCE</scope>
</reference>
<keyword evidence="3" id="KW-1185">Reference proteome</keyword>
<protein>
    <submittedName>
        <fullName evidence="2">Aldo-keto reductase IolS</fullName>
    </submittedName>
</protein>
<dbReference type="PANTHER" id="PTHR43312">
    <property type="entry name" value="D-THREO-ALDOSE 1-DEHYDROGENASE"/>
    <property type="match status" value="1"/>
</dbReference>
<dbReference type="InterPro" id="IPR023210">
    <property type="entry name" value="NADP_OxRdtase_dom"/>
</dbReference>
<dbReference type="Gene3D" id="3.20.20.100">
    <property type="entry name" value="NADP-dependent oxidoreductase domain"/>
    <property type="match status" value="1"/>
</dbReference>
<proteinExistence type="predicted"/>
<dbReference type="CDD" id="cd19086">
    <property type="entry name" value="AKR_AKR11C1"/>
    <property type="match status" value="1"/>
</dbReference>
<evidence type="ECO:0000259" key="1">
    <source>
        <dbReference type="Pfam" id="PF00248"/>
    </source>
</evidence>
<dbReference type="AlphaFoldDB" id="A0AA35WGE5"/>
<evidence type="ECO:0000313" key="2">
    <source>
        <dbReference type="EMBL" id="CAI8016346.1"/>
    </source>
</evidence>
<dbReference type="Proteomes" id="UP001174909">
    <property type="component" value="Unassembled WGS sequence"/>
</dbReference>
<accession>A0AA35WGE5</accession>
<feature type="domain" description="NADP-dependent oxidoreductase" evidence="1">
    <location>
        <begin position="1"/>
        <end position="291"/>
    </location>
</feature>
<dbReference type="EMBL" id="CASHTH010001518">
    <property type="protein sequence ID" value="CAI8016346.1"/>
    <property type="molecule type" value="Genomic_DNA"/>
</dbReference>
<comment type="caution">
    <text evidence="2">The sequence shown here is derived from an EMBL/GenBank/DDBJ whole genome shotgun (WGS) entry which is preliminary data.</text>
</comment>
<dbReference type="InterPro" id="IPR036812">
    <property type="entry name" value="NAD(P)_OxRdtase_dom_sf"/>
</dbReference>
<evidence type="ECO:0000313" key="3">
    <source>
        <dbReference type="Proteomes" id="UP001174909"/>
    </source>
</evidence>
<dbReference type="SUPFAM" id="SSF51430">
    <property type="entry name" value="NAD(P)-linked oxidoreductase"/>
    <property type="match status" value="1"/>
</dbReference>
<gene>
    <name evidence="2" type="ORF">GBAR_LOCUS10025</name>
</gene>